<keyword evidence="1" id="KW-1133">Transmembrane helix</keyword>
<proteinExistence type="predicted"/>
<dbReference type="Proteomes" id="UP000800041">
    <property type="component" value="Unassembled WGS sequence"/>
</dbReference>
<evidence type="ECO:0000313" key="2">
    <source>
        <dbReference type="EMBL" id="KAF1983657.1"/>
    </source>
</evidence>
<evidence type="ECO:0000256" key="1">
    <source>
        <dbReference type="SAM" id="Phobius"/>
    </source>
</evidence>
<keyword evidence="1" id="KW-0812">Transmembrane</keyword>
<dbReference type="AlphaFoldDB" id="A0A6G1GSA8"/>
<name>A0A6G1GSA8_9PEZI</name>
<dbReference type="EMBL" id="ML977173">
    <property type="protein sequence ID" value="KAF1983657.1"/>
    <property type="molecule type" value="Genomic_DNA"/>
</dbReference>
<sequence length="229" mass="25069">MPYALSKITSVIHYRRGSSLVEMHSIHIFLMFLLFMSTSIRCESSVAYKKYSNCTVTRRSAALLSLSTLSATILSPSFPPFLSISHSFNFLFLLSSFLVFPPYLSKSPSSSSSFTCSNPSSSISALTLILICSLPSPNLSSELSDVEDVETGKPSNRLCRFSSFLLCVQTGQRPASTKVEADISGCCNDALLNTERLRLARLTRLEKRVEGGGGGGWGIDSPYPLWPQK</sequence>
<keyword evidence="3" id="KW-1185">Reference proteome</keyword>
<protein>
    <submittedName>
        <fullName evidence="2">Uncharacterized protein</fullName>
    </submittedName>
</protein>
<keyword evidence="1" id="KW-0472">Membrane</keyword>
<feature type="transmembrane region" description="Helical" evidence="1">
    <location>
        <begin position="20"/>
        <end position="40"/>
    </location>
</feature>
<gene>
    <name evidence="2" type="ORF">K402DRAFT_406653</name>
</gene>
<accession>A0A6G1GSA8</accession>
<organism evidence="2 3">
    <name type="scientific">Aulographum hederae CBS 113979</name>
    <dbReference type="NCBI Taxonomy" id="1176131"/>
    <lineage>
        <taxon>Eukaryota</taxon>
        <taxon>Fungi</taxon>
        <taxon>Dikarya</taxon>
        <taxon>Ascomycota</taxon>
        <taxon>Pezizomycotina</taxon>
        <taxon>Dothideomycetes</taxon>
        <taxon>Pleosporomycetidae</taxon>
        <taxon>Aulographales</taxon>
        <taxon>Aulographaceae</taxon>
    </lineage>
</organism>
<evidence type="ECO:0000313" key="3">
    <source>
        <dbReference type="Proteomes" id="UP000800041"/>
    </source>
</evidence>
<feature type="transmembrane region" description="Helical" evidence="1">
    <location>
        <begin position="61"/>
        <end position="78"/>
    </location>
</feature>
<reference evidence="2" key="1">
    <citation type="journal article" date="2020" name="Stud. Mycol.">
        <title>101 Dothideomycetes genomes: a test case for predicting lifestyles and emergence of pathogens.</title>
        <authorList>
            <person name="Haridas S."/>
            <person name="Albert R."/>
            <person name="Binder M."/>
            <person name="Bloem J."/>
            <person name="Labutti K."/>
            <person name="Salamov A."/>
            <person name="Andreopoulos B."/>
            <person name="Baker S."/>
            <person name="Barry K."/>
            <person name="Bills G."/>
            <person name="Bluhm B."/>
            <person name="Cannon C."/>
            <person name="Castanera R."/>
            <person name="Culley D."/>
            <person name="Daum C."/>
            <person name="Ezra D."/>
            <person name="Gonzalez J."/>
            <person name="Henrissat B."/>
            <person name="Kuo A."/>
            <person name="Liang C."/>
            <person name="Lipzen A."/>
            <person name="Lutzoni F."/>
            <person name="Magnuson J."/>
            <person name="Mondo S."/>
            <person name="Nolan M."/>
            <person name="Ohm R."/>
            <person name="Pangilinan J."/>
            <person name="Park H.-J."/>
            <person name="Ramirez L."/>
            <person name="Alfaro M."/>
            <person name="Sun H."/>
            <person name="Tritt A."/>
            <person name="Yoshinaga Y."/>
            <person name="Zwiers L.-H."/>
            <person name="Turgeon B."/>
            <person name="Goodwin S."/>
            <person name="Spatafora J."/>
            <person name="Crous P."/>
            <person name="Grigoriev I."/>
        </authorList>
    </citation>
    <scope>NUCLEOTIDE SEQUENCE</scope>
    <source>
        <strain evidence="2">CBS 113979</strain>
    </source>
</reference>